<reference evidence="3" key="1">
    <citation type="submission" date="2022-10" db="EMBL/GenBank/DDBJ databases">
        <title>The complete genomes of actinobacterial strains from the NBC collection.</title>
        <authorList>
            <person name="Joergensen T.S."/>
            <person name="Alvarez Arevalo M."/>
            <person name="Sterndorff E.B."/>
            <person name="Faurdal D."/>
            <person name="Vuksanovic O."/>
            <person name="Mourched A.-S."/>
            <person name="Charusanti P."/>
            <person name="Shaw S."/>
            <person name="Blin K."/>
            <person name="Weber T."/>
        </authorList>
    </citation>
    <scope>NUCLEOTIDE SEQUENCE</scope>
    <source>
        <strain evidence="3">NBC 00180</strain>
    </source>
</reference>
<protein>
    <submittedName>
        <fullName evidence="3">Uncharacterized protein</fullName>
    </submittedName>
</protein>
<proteinExistence type="predicted"/>
<dbReference type="EMBL" id="CP108140">
    <property type="protein sequence ID" value="WTP91228.1"/>
    <property type="molecule type" value="Genomic_DNA"/>
</dbReference>
<feature type="region of interest" description="Disordered" evidence="1">
    <location>
        <begin position="1"/>
        <end position="41"/>
    </location>
</feature>
<organism evidence="3">
    <name type="scientific">Streptomyces sp. NBC_00180</name>
    <dbReference type="NCBI Taxonomy" id="2903632"/>
    <lineage>
        <taxon>Bacteria</taxon>
        <taxon>Bacillati</taxon>
        <taxon>Actinomycetota</taxon>
        <taxon>Actinomycetes</taxon>
        <taxon>Kitasatosporales</taxon>
        <taxon>Streptomycetaceae</taxon>
        <taxon>Streptomyces</taxon>
    </lineage>
</organism>
<keyword evidence="2" id="KW-1133">Transmembrane helix</keyword>
<evidence type="ECO:0000256" key="1">
    <source>
        <dbReference type="SAM" id="MobiDB-lite"/>
    </source>
</evidence>
<feature type="compositionally biased region" description="Basic and acidic residues" evidence="1">
    <location>
        <begin position="1"/>
        <end position="15"/>
    </location>
</feature>
<keyword evidence="2" id="KW-0472">Membrane</keyword>
<keyword evidence="2" id="KW-0812">Transmembrane</keyword>
<sequence>MGGDGHGPEAARREPPAGGGSEDLANGRRPGPAPPRRHALNHFQYRLVGEKEGDEIKYIHEDDAGRGALLKELAKPALWTGLALCIAFIAWVAWGFLQFDHDIDNPREGGFSGWQCDARHDCGS</sequence>
<dbReference type="AlphaFoldDB" id="A0AAU1I9C3"/>
<accession>A0AAU1I9C3</accession>
<evidence type="ECO:0000256" key="2">
    <source>
        <dbReference type="SAM" id="Phobius"/>
    </source>
</evidence>
<feature type="transmembrane region" description="Helical" evidence="2">
    <location>
        <begin position="77"/>
        <end position="97"/>
    </location>
</feature>
<evidence type="ECO:0000313" key="3">
    <source>
        <dbReference type="EMBL" id="WTP91228.1"/>
    </source>
</evidence>
<gene>
    <name evidence="3" type="ORF">OG477_40455</name>
</gene>
<name>A0AAU1I9C3_9ACTN</name>